<name>A0A6L6PXS7_9BURK</name>
<keyword evidence="2" id="KW-1185">Reference proteome</keyword>
<evidence type="ECO:0000313" key="2">
    <source>
        <dbReference type="Proteomes" id="UP000484015"/>
    </source>
</evidence>
<organism evidence="1 2">
    <name type="scientific">Pseudoduganella ginsengisoli</name>
    <dbReference type="NCBI Taxonomy" id="1462440"/>
    <lineage>
        <taxon>Bacteria</taxon>
        <taxon>Pseudomonadati</taxon>
        <taxon>Pseudomonadota</taxon>
        <taxon>Betaproteobacteria</taxon>
        <taxon>Burkholderiales</taxon>
        <taxon>Oxalobacteraceae</taxon>
        <taxon>Telluria group</taxon>
        <taxon>Pseudoduganella</taxon>
    </lineage>
</organism>
<dbReference type="EMBL" id="WNLA01000003">
    <property type="protein sequence ID" value="MTW02036.1"/>
    <property type="molecule type" value="Genomic_DNA"/>
</dbReference>
<sequence>MNISTIGPFSLVNKSLQDLAQHPDAEIFKSIVMNSSLRERETLVRLWLTEGIPYAFKSSAATYDEMRRWLAARLRVHSKDVTLVGSARIGFSMKPTVFGRAFGKTSDLDLTIVNQDLFNACQADAEKFSFDFSESQIIPRSETQKRNWEDSVRRLPSMIKMGFIDTYLYPGNENYSVVKGIKDTMWRLTERLKKTPDVPAPTKVTARVYRDWDALIERISFNLASAQKELSTAPSISTHGRSLEPAIHA</sequence>
<evidence type="ECO:0000313" key="1">
    <source>
        <dbReference type="EMBL" id="MTW02036.1"/>
    </source>
</evidence>
<gene>
    <name evidence="1" type="ORF">GM668_08025</name>
</gene>
<comment type="caution">
    <text evidence="1">The sequence shown here is derived from an EMBL/GenBank/DDBJ whole genome shotgun (WGS) entry which is preliminary data.</text>
</comment>
<reference evidence="1 2" key="1">
    <citation type="submission" date="2019-11" db="EMBL/GenBank/DDBJ databases">
        <title>Type strains purchased from KCTC, JCM and DSMZ.</title>
        <authorList>
            <person name="Lu H."/>
        </authorList>
    </citation>
    <scope>NUCLEOTIDE SEQUENCE [LARGE SCALE GENOMIC DNA]</scope>
    <source>
        <strain evidence="1 2">KCTC 42409</strain>
    </source>
</reference>
<accession>A0A6L6PXS7</accession>
<protein>
    <submittedName>
        <fullName evidence="1">Uncharacterized protein</fullName>
    </submittedName>
</protein>
<proteinExistence type="predicted"/>
<dbReference type="Proteomes" id="UP000484015">
    <property type="component" value="Unassembled WGS sequence"/>
</dbReference>
<dbReference type="OrthoDB" id="9153320at2"/>
<dbReference type="AlphaFoldDB" id="A0A6L6PXS7"/>
<dbReference type="RefSeq" id="WP_155438415.1">
    <property type="nucleotide sequence ID" value="NZ_WNLA01000003.1"/>
</dbReference>